<evidence type="ECO:0000259" key="12">
    <source>
        <dbReference type="Pfam" id="PF00133"/>
    </source>
</evidence>
<dbReference type="GO" id="GO:0005524">
    <property type="term" value="F:ATP binding"/>
    <property type="evidence" value="ECO:0007669"/>
    <property type="project" value="UniProtKB-UniRule"/>
</dbReference>
<dbReference type="Proteomes" id="UP000282321">
    <property type="component" value="Unassembled WGS sequence"/>
</dbReference>
<dbReference type="HAMAP" id="MF_02004">
    <property type="entry name" value="Val_tRNA_synth_type1"/>
    <property type="match status" value="1"/>
</dbReference>
<dbReference type="Pfam" id="PF08264">
    <property type="entry name" value="Anticodon_1"/>
    <property type="match status" value="1"/>
</dbReference>
<dbReference type="EMBL" id="QNBC01000017">
    <property type="protein sequence ID" value="RKX67579.1"/>
    <property type="molecule type" value="Genomic_DNA"/>
</dbReference>
<dbReference type="InterPro" id="IPR002303">
    <property type="entry name" value="Valyl-tRNA_ligase"/>
</dbReference>
<dbReference type="InterPro" id="IPR010978">
    <property type="entry name" value="tRNA-bd_arm"/>
</dbReference>
<comment type="function">
    <text evidence="11">Catalyzes the attachment of valine to tRNA(Val). As ValRS can inadvertently accommodate and process structurally similar amino acids such as threonine, to avoid such errors, it has a 'posttransfer' editing activity that hydrolyzes mischarged Thr-tRNA(Val) in a tRNA-dependent manner.</text>
</comment>
<gene>
    <name evidence="11" type="primary">valS</name>
    <name evidence="15" type="ORF">DRP44_02125</name>
</gene>
<sequence length="864" mass="100646">MEKTYKPSEYEDKIYKFWLKENLFHSEPDETKKPFTIVIPPPNVTDKLHIGHALNNTLQDILIRWKKLKGYNAEWLPGVDHAGIATQVKVEQMLYEKGIKREEIGREKFLEYVWDWKNKHGNEIIDQLKKLGSACDWDREHFTMDEDLSKAVRKAFVTLYKEGLIYRDNYMVNWCPRCHTAIADEEVEYKEEQGYLYYVKYPLKDSEEYLTVATTRPETMYGDTAVAVNPNDKRYAKYIGKSVILPLANREIPVIGDEYVDMEFGTGALKITPAHDPNDFQIGRKHNLETVIAIDSKGKMNDAAGDLKGFTREEAREKTVERLERDGYLAKKEAYTHSVGHCYRCKATIEPYISTQWFVKMKPLAKPAIKAVKSGRIKFTPEHWTKVYLHWMENIQDWCISRQLWWGHQIPVFYCKDCGEEIVEMQNPEKCPKCGSKNIEQDPDVLDTWFSSWLWPFSTFGWPEKTKDLEYYYPTDVLATASEIIFFWVARMIMAGEKFMGEIPFHDVYIHGTVRDKNGIKMSKSLGNGIDPRDIIGKYGADALRFSMIAVSGKGQDPHIGYNTFEIGRNFANKVWNIARFILLKDADSSKVDMSQLNDIDKWILSEFDALLVRYDKKMESFDFQEIAMDVYDFIWHKLADWYIEYVKIMNSQNGFNVALSVFENALILLHPFMPFVTEVIYKRINGEESSIMRANFPKTYNVKVKIDAGKVWEIIKTIRNLKSELDIEIKKNVDVTIVAQRIPGETIQNLMENTIRGFVNVNSLNITSDRGEIKRSICVPVDEYEVCLPISGNVNAEEQINKFNNEIEFLKKEIEKADRQLSNDSFVKKAPENVVNALRDKRLKYNEKLRKLQQYVDILKENF</sequence>
<dbReference type="AlphaFoldDB" id="A0A660SA09"/>
<evidence type="ECO:0000256" key="9">
    <source>
        <dbReference type="ARBA" id="ARBA00023146"/>
    </source>
</evidence>
<comment type="subcellular location">
    <subcellularLocation>
        <location evidence="1 11">Cytoplasm</location>
    </subcellularLocation>
</comment>
<dbReference type="GO" id="GO:0002161">
    <property type="term" value="F:aminoacyl-tRNA deacylase activity"/>
    <property type="evidence" value="ECO:0007669"/>
    <property type="project" value="InterPro"/>
</dbReference>
<evidence type="ECO:0000259" key="13">
    <source>
        <dbReference type="Pfam" id="PF08264"/>
    </source>
</evidence>
<dbReference type="FunFam" id="3.90.740.10:FF:000005">
    <property type="entry name" value="Valine--tRNA ligase, mitochondrial"/>
    <property type="match status" value="1"/>
</dbReference>
<evidence type="ECO:0000256" key="7">
    <source>
        <dbReference type="ARBA" id="ARBA00022917"/>
    </source>
</evidence>
<dbReference type="FunFam" id="3.40.50.620:FF:000032">
    <property type="entry name" value="Valine--tRNA ligase"/>
    <property type="match status" value="1"/>
</dbReference>
<organism evidence="15 16">
    <name type="scientific">candidate division TA06 bacterium</name>
    <dbReference type="NCBI Taxonomy" id="2250710"/>
    <lineage>
        <taxon>Bacteria</taxon>
        <taxon>Bacteria division TA06</taxon>
    </lineage>
</organism>
<comment type="domain">
    <text evidence="11">The C-terminal coiled-coil domain is crucial for aminoacylation activity.</text>
</comment>
<comment type="domain">
    <text evidence="11">ValRS has two distinct active sites: one for aminoacylation and one for editing. The misactivated threonine is translocated from the active site to the editing site.</text>
</comment>
<feature type="short sequence motif" description="'KMSKS' region" evidence="11">
    <location>
        <begin position="521"/>
        <end position="525"/>
    </location>
</feature>
<proteinExistence type="inferred from homology"/>
<reference evidence="15 16" key="1">
    <citation type="submission" date="2018-06" db="EMBL/GenBank/DDBJ databases">
        <title>Extensive metabolic versatility and redundancy in microbially diverse, dynamic hydrothermal sediments.</title>
        <authorList>
            <person name="Dombrowski N."/>
            <person name="Teske A."/>
            <person name="Baker B.J."/>
        </authorList>
    </citation>
    <scope>NUCLEOTIDE SEQUENCE [LARGE SCALE GENOMIC DNA]</scope>
    <source>
        <strain evidence="15">B35_G9</strain>
    </source>
</reference>
<dbReference type="PRINTS" id="PR00986">
    <property type="entry name" value="TRNASYNTHVAL"/>
</dbReference>
<keyword evidence="7 11" id="KW-0648">Protein biosynthesis</keyword>
<dbReference type="InterPro" id="IPR037118">
    <property type="entry name" value="Val-tRNA_synth_C_sf"/>
</dbReference>
<keyword evidence="5 11" id="KW-0547">Nucleotide-binding</keyword>
<dbReference type="InterPro" id="IPR013155">
    <property type="entry name" value="M/V/L/I-tRNA-synth_anticd-bd"/>
</dbReference>
<evidence type="ECO:0000313" key="16">
    <source>
        <dbReference type="Proteomes" id="UP000282321"/>
    </source>
</evidence>
<evidence type="ECO:0000256" key="1">
    <source>
        <dbReference type="ARBA" id="ARBA00004496"/>
    </source>
</evidence>
<dbReference type="NCBIfam" id="NF004349">
    <property type="entry name" value="PRK05729.1"/>
    <property type="match status" value="1"/>
</dbReference>
<keyword evidence="6 11" id="KW-0067">ATP-binding</keyword>
<dbReference type="PANTHER" id="PTHR11946">
    <property type="entry name" value="VALYL-TRNA SYNTHETASES"/>
    <property type="match status" value="1"/>
</dbReference>
<comment type="caution">
    <text evidence="11">Lacks conserved residue(s) required for the propagation of feature annotation.</text>
</comment>
<keyword evidence="9 11" id="KW-0030">Aminoacyl-tRNA synthetase</keyword>
<dbReference type="FunFam" id="3.40.50.620:FF:000098">
    <property type="entry name" value="Valine--tRNA ligase"/>
    <property type="match status" value="1"/>
</dbReference>
<feature type="binding site" evidence="11">
    <location>
        <position position="524"/>
    </location>
    <ligand>
        <name>ATP</name>
        <dbReference type="ChEBI" id="CHEBI:30616"/>
    </ligand>
</feature>
<feature type="domain" description="Valyl-tRNA synthetase tRNA-binding arm" evidence="14">
    <location>
        <begin position="798"/>
        <end position="857"/>
    </location>
</feature>
<evidence type="ECO:0000256" key="4">
    <source>
        <dbReference type="ARBA" id="ARBA00022598"/>
    </source>
</evidence>
<dbReference type="GO" id="GO:0005829">
    <property type="term" value="C:cytosol"/>
    <property type="evidence" value="ECO:0007669"/>
    <property type="project" value="TreeGrafter"/>
</dbReference>
<dbReference type="Pfam" id="PF00133">
    <property type="entry name" value="tRNA-synt_1"/>
    <property type="match status" value="1"/>
</dbReference>
<evidence type="ECO:0000256" key="6">
    <source>
        <dbReference type="ARBA" id="ARBA00022840"/>
    </source>
</evidence>
<dbReference type="InterPro" id="IPR014729">
    <property type="entry name" value="Rossmann-like_a/b/a_fold"/>
</dbReference>
<dbReference type="CDD" id="cd00817">
    <property type="entry name" value="ValRS_core"/>
    <property type="match status" value="1"/>
</dbReference>
<dbReference type="InterPro" id="IPR002300">
    <property type="entry name" value="aa-tRNA-synth_Ia"/>
</dbReference>
<dbReference type="Pfam" id="PF10458">
    <property type="entry name" value="Val_tRNA-synt_C"/>
    <property type="match status" value="1"/>
</dbReference>
<dbReference type="InterPro" id="IPR001412">
    <property type="entry name" value="aa-tRNA-synth_I_CS"/>
</dbReference>
<evidence type="ECO:0000256" key="11">
    <source>
        <dbReference type="HAMAP-Rule" id="MF_02004"/>
    </source>
</evidence>
<feature type="domain" description="Methionyl/Valyl/Leucyl/Isoleucyl-tRNA synthetase anticodon-binding" evidence="13">
    <location>
        <begin position="601"/>
        <end position="737"/>
    </location>
</feature>
<dbReference type="SUPFAM" id="SSF47323">
    <property type="entry name" value="Anticodon-binding domain of a subclass of class I aminoacyl-tRNA synthetases"/>
    <property type="match status" value="1"/>
</dbReference>
<dbReference type="InterPro" id="IPR033705">
    <property type="entry name" value="Anticodon_Ia_Val"/>
</dbReference>
<comment type="similarity">
    <text evidence="11">Belongs to the class-I aminoacyl-tRNA synthetase family. ValS type 1 subfamily.</text>
</comment>
<comment type="catalytic activity">
    <reaction evidence="10 11">
        <text>tRNA(Val) + L-valine + ATP = L-valyl-tRNA(Val) + AMP + diphosphate</text>
        <dbReference type="Rhea" id="RHEA:10704"/>
        <dbReference type="Rhea" id="RHEA-COMP:9672"/>
        <dbReference type="Rhea" id="RHEA-COMP:9708"/>
        <dbReference type="ChEBI" id="CHEBI:30616"/>
        <dbReference type="ChEBI" id="CHEBI:33019"/>
        <dbReference type="ChEBI" id="CHEBI:57762"/>
        <dbReference type="ChEBI" id="CHEBI:78442"/>
        <dbReference type="ChEBI" id="CHEBI:78537"/>
        <dbReference type="ChEBI" id="CHEBI:456215"/>
        <dbReference type="EC" id="6.1.1.9"/>
    </reaction>
</comment>
<dbReference type="PANTHER" id="PTHR11946:SF93">
    <property type="entry name" value="VALINE--TRNA LIGASE, CHLOROPLASTIC_MITOCHONDRIAL 2"/>
    <property type="match status" value="1"/>
</dbReference>
<dbReference type="InterPro" id="IPR019499">
    <property type="entry name" value="Val-tRNA_synth_tRNA-bd"/>
</dbReference>
<evidence type="ECO:0000256" key="3">
    <source>
        <dbReference type="ARBA" id="ARBA00022490"/>
    </source>
</evidence>
<dbReference type="Gene3D" id="1.10.287.380">
    <property type="entry name" value="Valyl-tRNA synthetase, C-terminal domain"/>
    <property type="match status" value="1"/>
</dbReference>
<evidence type="ECO:0000256" key="2">
    <source>
        <dbReference type="ARBA" id="ARBA00011245"/>
    </source>
</evidence>
<dbReference type="CDD" id="cd07962">
    <property type="entry name" value="Anticodon_Ia_Val"/>
    <property type="match status" value="1"/>
</dbReference>
<evidence type="ECO:0000313" key="15">
    <source>
        <dbReference type="EMBL" id="RKX67579.1"/>
    </source>
</evidence>
<dbReference type="PROSITE" id="PS00178">
    <property type="entry name" value="AA_TRNA_LIGASE_I"/>
    <property type="match status" value="1"/>
</dbReference>
<dbReference type="Gene3D" id="3.90.740.10">
    <property type="entry name" value="Valyl/Leucyl/Isoleucyl-tRNA synthetase, editing domain"/>
    <property type="match status" value="1"/>
</dbReference>
<dbReference type="Gene3D" id="1.10.730.10">
    <property type="entry name" value="Isoleucyl-tRNA Synthetase, Domain 1"/>
    <property type="match status" value="1"/>
</dbReference>
<dbReference type="InterPro" id="IPR009080">
    <property type="entry name" value="tRNAsynth_Ia_anticodon-bd"/>
</dbReference>
<evidence type="ECO:0000256" key="10">
    <source>
        <dbReference type="ARBA" id="ARBA00047552"/>
    </source>
</evidence>
<dbReference type="SUPFAM" id="SSF50677">
    <property type="entry name" value="ValRS/IleRS/LeuRS editing domain"/>
    <property type="match status" value="1"/>
</dbReference>
<evidence type="ECO:0000259" key="14">
    <source>
        <dbReference type="Pfam" id="PF10458"/>
    </source>
</evidence>
<dbReference type="GO" id="GO:0004832">
    <property type="term" value="F:valine-tRNA ligase activity"/>
    <property type="evidence" value="ECO:0007669"/>
    <property type="project" value="UniProtKB-UniRule"/>
</dbReference>
<dbReference type="SUPFAM" id="SSF52374">
    <property type="entry name" value="Nucleotidylyl transferase"/>
    <property type="match status" value="1"/>
</dbReference>
<evidence type="ECO:0000256" key="8">
    <source>
        <dbReference type="ARBA" id="ARBA00023054"/>
    </source>
</evidence>
<accession>A0A660SA09</accession>
<dbReference type="Gene3D" id="3.40.50.620">
    <property type="entry name" value="HUPs"/>
    <property type="match status" value="2"/>
</dbReference>
<dbReference type="SUPFAM" id="SSF46589">
    <property type="entry name" value="tRNA-binding arm"/>
    <property type="match status" value="1"/>
</dbReference>
<comment type="subunit">
    <text evidence="2 11">Monomer.</text>
</comment>
<keyword evidence="4 11" id="KW-0436">Ligase</keyword>
<feature type="domain" description="Aminoacyl-tRNA synthetase class Ia" evidence="12">
    <location>
        <begin position="13"/>
        <end position="557"/>
    </location>
</feature>
<keyword evidence="8 11" id="KW-0175">Coiled coil</keyword>
<protein>
    <recommendedName>
        <fullName evidence="11">Valine--tRNA ligase</fullName>
        <ecNumber evidence="11">6.1.1.9</ecNumber>
    </recommendedName>
    <alternativeName>
        <fullName evidence="11">Valyl-tRNA synthetase</fullName>
        <shortName evidence="11">ValRS</shortName>
    </alternativeName>
</protein>
<dbReference type="NCBIfam" id="TIGR00422">
    <property type="entry name" value="valS"/>
    <property type="match status" value="1"/>
</dbReference>
<keyword evidence="3 11" id="KW-0963">Cytoplasm</keyword>
<feature type="coiled-coil region" evidence="11">
    <location>
        <begin position="794"/>
        <end position="863"/>
    </location>
</feature>
<dbReference type="GO" id="GO:0006438">
    <property type="term" value="P:valyl-tRNA aminoacylation"/>
    <property type="evidence" value="ECO:0007669"/>
    <property type="project" value="UniProtKB-UniRule"/>
</dbReference>
<name>A0A660SA09_UNCT6</name>
<evidence type="ECO:0000256" key="5">
    <source>
        <dbReference type="ARBA" id="ARBA00022741"/>
    </source>
</evidence>
<dbReference type="InterPro" id="IPR009008">
    <property type="entry name" value="Val/Leu/Ile-tRNA-synth_edit"/>
</dbReference>
<comment type="caution">
    <text evidence="15">The sequence shown here is derived from an EMBL/GenBank/DDBJ whole genome shotgun (WGS) entry which is preliminary data.</text>
</comment>
<dbReference type="EC" id="6.1.1.9" evidence="11"/>